<keyword evidence="1" id="KW-0378">Hydrolase</keyword>
<dbReference type="PANTHER" id="PTHR10799">
    <property type="entry name" value="SNF2/RAD54 HELICASE FAMILY"/>
    <property type="match status" value="1"/>
</dbReference>
<evidence type="ECO:0000256" key="1">
    <source>
        <dbReference type="ARBA" id="ARBA00022801"/>
    </source>
</evidence>
<dbReference type="Gene3D" id="3.40.50.300">
    <property type="entry name" value="P-loop containing nucleotide triphosphate hydrolases"/>
    <property type="match status" value="1"/>
</dbReference>
<dbReference type="CDD" id="cd18793">
    <property type="entry name" value="SF2_C_SNF"/>
    <property type="match status" value="1"/>
</dbReference>
<dbReference type="KEGG" id="cate:C2869_05225"/>
<dbReference type="InterPro" id="IPR001650">
    <property type="entry name" value="Helicase_C-like"/>
</dbReference>
<evidence type="ECO:0000259" key="4">
    <source>
        <dbReference type="PROSITE" id="PS51194"/>
    </source>
</evidence>
<evidence type="ECO:0000259" key="3">
    <source>
        <dbReference type="PROSITE" id="PS51192"/>
    </source>
</evidence>
<gene>
    <name evidence="5" type="ORF">C2869_05225</name>
</gene>
<feature type="domain" description="Helicase C-terminal" evidence="4">
    <location>
        <begin position="1257"/>
        <end position="1415"/>
    </location>
</feature>
<dbReference type="Gene3D" id="3.40.50.10810">
    <property type="entry name" value="Tandem AAA-ATPase domain"/>
    <property type="match status" value="1"/>
</dbReference>
<protein>
    <submittedName>
        <fullName evidence="5">Helicase</fullName>
    </submittedName>
</protein>
<accession>A0A2S0VNT7</accession>
<dbReference type="SMART" id="SM00487">
    <property type="entry name" value="DEXDc"/>
    <property type="match status" value="1"/>
</dbReference>
<dbReference type="Pfam" id="PF00176">
    <property type="entry name" value="SNF2-rel_dom"/>
    <property type="match status" value="1"/>
</dbReference>
<dbReference type="SMART" id="SM00490">
    <property type="entry name" value="HELICc"/>
    <property type="match status" value="1"/>
</dbReference>
<dbReference type="PROSITE" id="PS51194">
    <property type="entry name" value="HELICASE_CTER"/>
    <property type="match status" value="1"/>
</dbReference>
<organism evidence="5 6">
    <name type="scientific">Saccharobesus litoralis</name>
    <dbReference type="NCBI Taxonomy" id="2172099"/>
    <lineage>
        <taxon>Bacteria</taxon>
        <taxon>Pseudomonadati</taxon>
        <taxon>Pseudomonadota</taxon>
        <taxon>Gammaproteobacteria</taxon>
        <taxon>Alteromonadales</taxon>
        <taxon>Alteromonadaceae</taxon>
        <taxon>Saccharobesus</taxon>
    </lineage>
</organism>
<keyword evidence="2 5" id="KW-0067">ATP-binding</keyword>
<dbReference type="CDD" id="cd18012">
    <property type="entry name" value="DEXQc_arch_SWI2_SNF2"/>
    <property type="match status" value="1"/>
</dbReference>
<dbReference type="GO" id="GO:0016787">
    <property type="term" value="F:hydrolase activity"/>
    <property type="evidence" value="ECO:0007669"/>
    <property type="project" value="UniProtKB-KW"/>
</dbReference>
<dbReference type="Pfam" id="PF00271">
    <property type="entry name" value="Helicase_C"/>
    <property type="match status" value="1"/>
</dbReference>
<dbReference type="OrthoDB" id="9760715at2"/>
<dbReference type="GO" id="GO:0005524">
    <property type="term" value="F:ATP binding"/>
    <property type="evidence" value="ECO:0007669"/>
    <property type="project" value="InterPro"/>
</dbReference>
<keyword evidence="6" id="KW-1185">Reference proteome</keyword>
<feature type="domain" description="Helicase ATP-binding" evidence="3">
    <location>
        <begin position="967"/>
        <end position="1127"/>
    </location>
</feature>
<dbReference type="InterPro" id="IPR049730">
    <property type="entry name" value="SNF2/RAD54-like_C"/>
</dbReference>
<evidence type="ECO:0000256" key="2">
    <source>
        <dbReference type="ARBA" id="ARBA00022806"/>
    </source>
</evidence>
<dbReference type="SUPFAM" id="SSF52540">
    <property type="entry name" value="P-loop containing nucleoside triphosphate hydrolases"/>
    <property type="match status" value="2"/>
</dbReference>
<proteinExistence type="predicted"/>
<dbReference type="InterPro" id="IPR038718">
    <property type="entry name" value="SNF2-like_sf"/>
</dbReference>
<dbReference type="InterPro" id="IPR027417">
    <property type="entry name" value="P-loop_NTPase"/>
</dbReference>
<evidence type="ECO:0000313" key="5">
    <source>
        <dbReference type="EMBL" id="AWB65878.1"/>
    </source>
</evidence>
<dbReference type="InterPro" id="IPR014001">
    <property type="entry name" value="Helicase_ATP-bd"/>
</dbReference>
<dbReference type="FunFam" id="3.40.50.300:FF:000533">
    <property type="entry name" value="Helicase, Snf2 family"/>
    <property type="match status" value="1"/>
</dbReference>
<keyword evidence="2 5" id="KW-0547">Nucleotide-binding</keyword>
<dbReference type="Proteomes" id="UP000244441">
    <property type="component" value="Chromosome"/>
</dbReference>
<sequence length="1422" mass="160774">MRVDHSNKKLLMLINQSLHQQIEDLFQQYLTLSEDIQAIIKILAVIYKPVGAGKFNELLKELQRAGIFNTQPSIKPLSKEQKQHLVQLGFITNDKMGLRINLLLANRLTQISIEEDSYKSILHYGEKVVPVASTLEWQNKQINEQRIFRDMYFLGSLEQLESVLEFNKNPQIINVDKNQLLVHLFFIPFNLDTFLKLPNSIQYQSFATWLIAKKDAGVECDYICQLMRQVINHNPSNQALQHLLAETLLLRGDIYACQQLLTDDDPSCWGLQLRASMQFLQGQFANALQTFELAFKAKNKISRRKKQYLSGPLGLFYKLCLVIQANQQDGSLYEKVLKQIDYEEDDYRNMSRGWAAVNHSLMRGIICLSNGNKYSDRQGAYNNRLTQYKLAESVVLLTNSLLAYWVNQELSTSERAELDNSLAQFNQLGFELYATFAKQLINTLDNQQVYALPSNVLNLPEQISPQADWDIALDKLLALNPGKSATATPTEPVAAKPMRMIWELHEDFEGYRIKPREQKATRKGWGKGRNVALKRLYQDASQFDYLTEQDLKLCRAIEAYQGWGYHSSTEYSLSGLSALQAAIGHENLYLADDLSAPIELQQKEPELLVSQQGDQYCLSIADLPETYTELNNDENFTLREDSPERWHLTVFSTEHMRVANIIGDCGLLVPSSAKEKVLASISAIAPFLNIQSDISELDTGLESVTCDSDLVINIQPYQSGLEFTCLVMPFGEQGPAFKPGIGNANMTTELNGQRIATQRDLQAEEQLLDQLDQYCPAFLTMYDNSLALEDLPQALEALQQLEQIATQENNPIALKLRWPKGKKFSLSKPLESQHLQLKVGKSTEWFDLSGELQISEEQVIDFRQLLKLVASSNGRFIQLDESQIIALSDDLRAKLEQLNHATDEGRFHQLASGQILEATQGMRLKPLHSWEKQTQKMHQANEINPQVPSTLQAELRDYQLEGFDWASRLAHWGAGACLADDMGLGKTLQALAVILSRASQGATLVIAPTSVCFNWQQEAHKFAPTLNVKMFAEATTGEQREQLLDNLAPFDLVIISYGLLLRESDKLKQIKWQTIIADEAQALKNPLAKRTQAACALKADFRMITTGTPIENNLTELWSLFRFVNPGLLGNLKQFGARFAFPIENVKEDKIAARKASQGLKTLIQPFILRRMKNQVLTELPPRTEINIAIELSDKEKAFYEALRLNAIDNLMAASDTANAGEQRIKMLAELVKLRQACCHPKLVMAESDLPSAKLAALDELVQELKQNKHKALIFSQFVGHLQLIKQHLDQTGISYQYLDGSTPQKERAKRVNAFQNGEGDVFLISLKAGGSGLNLTAADYVIHMDPWWNPAVEEQASDRAHRMGQQRPVTIYRLISKNTIEERIVALHQHKRDLADQLLAGNDQVSKLSVEEMLGLLKEEF</sequence>
<reference evidence="5 6" key="1">
    <citation type="submission" date="2018-01" db="EMBL/GenBank/DDBJ databases">
        <title>Genome sequence of a Cantenovulum-like bacteria.</title>
        <authorList>
            <person name="Tan W.R."/>
            <person name="Lau N.-S."/>
            <person name="Go F."/>
            <person name="Amirul A.-A.A."/>
        </authorList>
    </citation>
    <scope>NUCLEOTIDE SEQUENCE [LARGE SCALE GENOMIC DNA]</scope>
    <source>
        <strain evidence="5 6">CCB-QB4</strain>
    </source>
</reference>
<keyword evidence="2 5" id="KW-0347">Helicase</keyword>
<name>A0A2S0VNT7_9ALTE</name>
<evidence type="ECO:0000313" key="6">
    <source>
        <dbReference type="Proteomes" id="UP000244441"/>
    </source>
</evidence>
<dbReference type="PROSITE" id="PS51192">
    <property type="entry name" value="HELICASE_ATP_BIND_1"/>
    <property type="match status" value="1"/>
</dbReference>
<dbReference type="InterPro" id="IPR000330">
    <property type="entry name" value="SNF2_N"/>
</dbReference>
<dbReference type="GO" id="GO:0004386">
    <property type="term" value="F:helicase activity"/>
    <property type="evidence" value="ECO:0007669"/>
    <property type="project" value="UniProtKB-KW"/>
</dbReference>
<dbReference type="EMBL" id="CP026604">
    <property type="protein sequence ID" value="AWB65878.1"/>
    <property type="molecule type" value="Genomic_DNA"/>
</dbReference>